<gene>
    <name evidence="8" type="ORF">AOZ06_25890</name>
</gene>
<dbReference type="PANTHER" id="PTHR23513:SF6">
    <property type="entry name" value="MAJOR FACILITATOR SUPERFAMILY ASSOCIATED DOMAIN-CONTAINING PROTEIN"/>
    <property type="match status" value="1"/>
</dbReference>
<evidence type="ECO:0000313" key="9">
    <source>
        <dbReference type="Proteomes" id="UP000063699"/>
    </source>
</evidence>
<dbReference type="STRING" id="860235.AOZ06_25890"/>
<dbReference type="InterPro" id="IPR011701">
    <property type="entry name" value="MFS"/>
</dbReference>
<keyword evidence="4 6" id="KW-1133">Transmembrane helix</keyword>
<feature type="transmembrane region" description="Helical" evidence="6">
    <location>
        <begin position="327"/>
        <end position="349"/>
    </location>
</feature>
<evidence type="ECO:0000256" key="5">
    <source>
        <dbReference type="ARBA" id="ARBA00023136"/>
    </source>
</evidence>
<dbReference type="Gene3D" id="1.20.1250.20">
    <property type="entry name" value="MFS general substrate transporter like domains"/>
    <property type="match status" value="1"/>
</dbReference>
<accession>A0A0N7F3X8</accession>
<sequence>MAAERVDTAVAPPGSAAAPPVPLRRNTNFQALWTSEAFAAVAKETAEFAYPLLILATTGSALFAGMVSSVQLVVASLVSLWAGRLADRFDRKKLLVACNLIRVALLGVFAVLIFGDQVNLVVILAIAMTSAVFLSISQPAGLAAIKALVPPEQVPTAISQNQIRFFGATLVGPPAAGALFGFSRAFPYLGAALSFLISTVLLLFVRKPMQAAATLADEGKRHAIDGFRLIRREPILFWMLLWIMGSNLVFNHTGVFIALAATATEKGTESALIGVSVAFAGAGGLLGSFFASVVLKRLRPATIMIFSAWVGPVAAILLTLVPNVVVMGAVVGFVFFRGPIVSALFLAYVAALAPDKVHGRVLGAVFFLSMAVQPIGIFTIGAIFDWGGSFAVFSFVGAVALPVALATLTPTMRTLPRPESLHESPH</sequence>
<feature type="transmembrane region" description="Helical" evidence="6">
    <location>
        <begin position="120"/>
        <end position="145"/>
    </location>
</feature>
<dbReference type="Pfam" id="PF07690">
    <property type="entry name" value="MFS_1"/>
    <property type="match status" value="1"/>
</dbReference>
<reference evidence="8 9" key="1">
    <citation type="submission" date="2015-07" db="EMBL/GenBank/DDBJ databases">
        <title>Genome sequencing of Kibdelosporangium phytohabitans.</title>
        <authorList>
            <person name="Qin S."/>
            <person name="Xing K."/>
        </authorList>
    </citation>
    <scope>NUCLEOTIDE SEQUENCE [LARGE SCALE GENOMIC DNA]</scope>
    <source>
        <strain evidence="8 9">KLBMP1111</strain>
    </source>
</reference>
<evidence type="ECO:0000256" key="2">
    <source>
        <dbReference type="ARBA" id="ARBA00022475"/>
    </source>
</evidence>
<dbReference type="InterPro" id="IPR020846">
    <property type="entry name" value="MFS_dom"/>
</dbReference>
<dbReference type="KEGG" id="kphy:AOZ06_25890"/>
<feature type="transmembrane region" description="Helical" evidence="6">
    <location>
        <begin position="361"/>
        <end position="384"/>
    </location>
</feature>
<feature type="transmembrane region" description="Helical" evidence="6">
    <location>
        <begin position="235"/>
        <end position="259"/>
    </location>
</feature>
<dbReference type="RefSeq" id="WP_054291775.1">
    <property type="nucleotide sequence ID" value="NZ_CP012752.1"/>
</dbReference>
<dbReference type="InterPro" id="IPR036259">
    <property type="entry name" value="MFS_trans_sf"/>
</dbReference>
<keyword evidence="9" id="KW-1185">Reference proteome</keyword>
<feature type="transmembrane region" description="Helical" evidence="6">
    <location>
        <begin position="271"/>
        <end position="295"/>
    </location>
</feature>
<dbReference type="PANTHER" id="PTHR23513">
    <property type="entry name" value="INTEGRAL MEMBRANE EFFLUX PROTEIN-RELATED"/>
    <property type="match status" value="1"/>
</dbReference>
<feature type="domain" description="Major facilitator superfamily (MFS) profile" evidence="7">
    <location>
        <begin position="1"/>
        <end position="412"/>
    </location>
</feature>
<evidence type="ECO:0000256" key="1">
    <source>
        <dbReference type="ARBA" id="ARBA00004651"/>
    </source>
</evidence>
<dbReference type="CDD" id="cd06173">
    <property type="entry name" value="MFS_MefA_like"/>
    <property type="match status" value="1"/>
</dbReference>
<feature type="transmembrane region" description="Helical" evidence="6">
    <location>
        <begin position="61"/>
        <end position="82"/>
    </location>
</feature>
<dbReference type="PROSITE" id="PS50850">
    <property type="entry name" value="MFS"/>
    <property type="match status" value="1"/>
</dbReference>
<feature type="transmembrane region" description="Helical" evidence="6">
    <location>
        <begin position="94"/>
        <end position="114"/>
    </location>
</feature>
<keyword evidence="5 6" id="KW-0472">Membrane</keyword>
<proteinExistence type="predicted"/>
<evidence type="ECO:0000256" key="3">
    <source>
        <dbReference type="ARBA" id="ARBA00022692"/>
    </source>
</evidence>
<evidence type="ECO:0000313" key="8">
    <source>
        <dbReference type="EMBL" id="ALG09871.1"/>
    </source>
</evidence>
<evidence type="ECO:0000256" key="4">
    <source>
        <dbReference type="ARBA" id="ARBA00022989"/>
    </source>
</evidence>
<evidence type="ECO:0000256" key="6">
    <source>
        <dbReference type="SAM" id="Phobius"/>
    </source>
</evidence>
<organism evidence="8 9">
    <name type="scientific">Kibdelosporangium phytohabitans</name>
    <dbReference type="NCBI Taxonomy" id="860235"/>
    <lineage>
        <taxon>Bacteria</taxon>
        <taxon>Bacillati</taxon>
        <taxon>Actinomycetota</taxon>
        <taxon>Actinomycetes</taxon>
        <taxon>Pseudonocardiales</taxon>
        <taxon>Pseudonocardiaceae</taxon>
        <taxon>Kibdelosporangium</taxon>
    </lineage>
</organism>
<keyword evidence="3 6" id="KW-0812">Transmembrane</keyword>
<dbReference type="AlphaFoldDB" id="A0A0N7F3X8"/>
<feature type="transmembrane region" description="Helical" evidence="6">
    <location>
        <begin position="302"/>
        <end position="321"/>
    </location>
</feature>
<keyword evidence="2" id="KW-1003">Cell membrane</keyword>
<dbReference type="GO" id="GO:0022857">
    <property type="term" value="F:transmembrane transporter activity"/>
    <property type="evidence" value="ECO:0007669"/>
    <property type="project" value="InterPro"/>
</dbReference>
<evidence type="ECO:0000259" key="7">
    <source>
        <dbReference type="PROSITE" id="PS50850"/>
    </source>
</evidence>
<dbReference type="SUPFAM" id="SSF103473">
    <property type="entry name" value="MFS general substrate transporter"/>
    <property type="match status" value="1"/>
</dbReference>
<dbReference type="OrthoDB" id="4544213at2"/>
<feature type="transmembrane region" description="Helical" evidence="6">
    <location>
        <begin position="188"/>
        <end position="205"/>
    </location>
</feature>
<dbReference type="EMBL" id="CP012752">
    <property type="protein sequence ID" value="ALG09871.1"/>
    <property type="molecule type" value="Genomic_DNA"/>
</dbReference>
<dbReference type="GO" id="GO:0005886">
    <property type="term" value="C:plasma membrane"/>
    <property type="evidence" value="ECO:0007669"/>
    <property type="project" value="UniProtKB-SubCell"/>
</dbReference>
<name>A0A0N7F3X8_9PSEU</name>
<feature type="transmembrane region" description="Helical" evidence="6">
    <location>
        <begin position="390"/>
        <end position="408"/>
    </location>
</feature>
<protein>
    <submittedName>
        <fullName evidence="8">MFS transporter</fullName>
    </submittedName>
</protein>
<dbReference type="Proteomes" id="UP000063699">
    <property type="component" value="Chromosome"/>
</dbReference>
<comment type="subcellular location">
    <subcellularLocation>
        <location evidence="1">Cell membrane</location>
        <topology evidence="1">Multi-pass membrane protein</topology>
    </subcellularLocation>
</comment>